<sequence>MDFFGSTASWQTNLGSGSNNILIPRMLYTPAEFLASLLPGI</sequence>
<reference evidence="1" key="1">
    <citation type="submission" date="2014-05" db="EMBL/GenBank/DDBJ databases">
        <authorList>
            <person name="Chronopoulou M."/>
        </authorList>
    </citation>
    <scope>NUCLEOTIDE SEQUENCE</scope>
    <source>
        <tissue evidence="1">Whole organism</tissue>
    </source>
</reference>
<evidence type="ECO:0000313" key="1">
    <source>
        <dbReference type="EMBL" id="CDW35524.1"/>
    </source>
</evidence>
<protein>
    <submittedName>
        <fullName evidence="1">Uncharacterized protein</fullName>
    </submittedName>
</protein>
<dbReference type="EMBL" id="HACA01018163">
    <property type="protein sequence ID" value="CDW35524.1"/>
    <property type="molecule type" value="Transcribed_RNA"/>
</dbReference>
<accession>A0A0K2UBB2</accession>
<organism evidence="1">
    <name type="scientific">Lepeophtheirus salmonis</name>
    <name type="common">Salmon louse</name>
    <name type="synonym">Caligus salmonis</name>
    <dbReference type="NCBI Taxonomy" id="72036"/>
    <lineage>
        <taxon>Eukaryota</taxon>
        <taxon>Metazoa</taxon>
        <taxon>Ecdysozoa</taxon>
        <taxon>Arthropoda</taxon>
        <taxon>Crustacea</taxon>
        <taxon>Multicrustacea</taxon>
        <taxon>Hexanauplia</taxon>
        <taxon>Copepoda</taxon>
        <taxon>Siphonostomatoida</taxon>
        <taxon>Caligidae</taxon>
        <taxon>Lepeophtheirus</taxon>
    </lineage>
</organism>
<proteinExistence type="predicted"/>
<dbReference type="AlphaFoldDB" id="A0A0K2UBB2"/>
<name>A0A0K2UBB2_LEPSM</name>